<reference evidence="2" key="1">
    <citation type="journal article" date="2019" name="Int. J. Syst. Evol. Microbiol.">
        <title>The Global Catalogue of Microorganisms (GCM) 10K type strain sequencing project: providing services to taxonomists for standard genome sequencing and annotation.</title>
        <authorList>
            <consortium name="The Broad Institute Genomics Platform"/>
            <consortium name="The Broad Institute Genome Sequencing Center for Infectious Disease"/>
            <person name="Wu L."/>
            <person name="Ma J."/>
        </authorList>
    </citation>
    <scope>NUCLEOTIDE SEQUENCE [LARGE SCALE GENOMIC DNA]</scope>
    <source>
        <strain evidence="2">JCM 17326</strain>
    </source>
</reference>
<name>A0ABP6ZPP6_9ACTN</name>
<evidence type="ECO:0000313" key="1">
    <source>
        <dbReference type="EMBL" id="GAA3611346.1"/>
    </source>
</evidence>
<proteinExistence type="predicted"/>
<sequence length="86" mass="9348">MSSEPESGEVVSRGYEIRIKGRVGEAFQSLFAGLKVTLNPVETVVRGADLDQSALYALLDRIQALGLELVEVRSFAQLDKPGNDEP</sequence>
<accession>A0ABP6ZPP6</accession>
<organism evidence="1 2">
    <name type="scientific">Nonomuraea rosea</name>
    <dbReference type="NCBI Taxonomy" id="638574"/>
    <lineage>
        <taxon>Bacteria</taxon>
        <taxon>Bacillati</taxon>
        <taxon>Actinomycetota</taxon>
        <taxon>Actinomycetes</taxon>
        <taxon>Streptosporangiales</taxon>
        <taxon>Streptosporangiaceae</taxon>
        <taxon>Nonomuraea</taxon>
    </lineage>
</organism>
<keyword evidence="2" id="KW-1185">Reference proteome</keyword>
<evidence type="ECO:0000313" key="2">
    <source>
        <dbReference type="Proteomes" id="UP001500630"/>
    </source>
</evidence>
<gene>
    <name evidence="1" type="ORF">GCM10022419_115460</name>
</gene>
<comment type="caution">
    <text evidence="1">The sequence shown here is derived from an EMBL/GenBank/DDBJ whole genome shotgun (WGS) entry which is preliminary data.</text>
</comment>
<dbReference type="Proteomes" id="UP001500630">
    <property type="component" value="Unassembled WGS sequence"/>
</dbReference>
<dbReference type="EMBL" id="BAABDQ010000047">
    <property type="protein sequence ID" value="GAA3611346.1"/>
    <property type="molecule type" value="Genomic_DNA"/>
</dbReference>
<protein>
    <submittedName>
        <fullName evidence="1">Uncharacterized protein</fullName>
    </submittedName>
</protein>